<dbReference type="OrthoDB" id="10260625at2759"/>
<reference evidence="5" key="2">
    <citation type="submission" date="2025-08" db="UniProtKB">
        <authorList>
            <consortium name="Ensembl"/>
        </authorList>
    </citation>
    <scope>IDENTIFICATION</scope>
    <source>
        <strain evidence="5">Boxer</strain>
    </source>
</reference>
<sequence length="287" mass="32970">MSTHPHPLAGSWCSQRQQYGMDISQMAGLAWSPILFFFFFFFSGVQSLKEVERWAFLNGDWSGDLRFSETVTELNEPLSNEDRNLLSVAYKNVVGARRSSWRVISSIEQKTMADGNEKKLEKVKAYREKIEKELETVCNDVLALLDKFLIKNCNDFQYESKVFYLKMKGDYYRYLAEVASGEKKNSVVEASEAAYKEAFEISKEHMQPTHPIRLGLALNFSVFYYEIQNAPEQACLLAKQAFDDAIAELDTLNEDSYKDSTLIMQLLRDNLTLWTSDQQDEEAGEGN</sequence>
<dbReference type="InterPro" id="IPR000308">
    <property type="entry name" value="14-3-3"/>
</dbReference>
<dbReference type="FunFam" id="1.20.190.20:FF:000001">
    <property type="entry name" value="14-3-3 gamma 1"/>
    <property type="match status" value="1"/>
</dbReference>
<feature type="transmembrane region" description="Helical" evidence="3">
    <location>
        <begin position="26"/>
        <end position="45"/>
    </location>
</feature>
<reference evidence="5" key="3">
    <citation type="submission" date="2025-09" db="UniProtKB">
        <authorList>
            <consortium name="Ensembl"/>
        </authorList>
    </citation>
    <scope>IDENTIFICATION</scope>
    <source>
        <strain evidence="5">Boxer</strain>
    </source>
</reference>
<evidence type="ECO:0000259" key="4">
    <source>
        <dbReference type="SMART" id="SM00101"/>
    </source>
</evidence>
<keyword evidence="6" id="KW-1185">Reference proteome</keyword>
<reference evidence="5" key="1">
    <citation type="submission" date="2020-03" db="EMBL/GenBank/DDBJ databases">
        <title>Long-read based genome assembly of a Labrador retriever dog.</title>
        <authorList>
            <person name="Eory L."/>
            <person name="Zhang W."/>
            <person name="Schoenebeck J."/>
        </authorList>
    </citation>
    <scope>NUCLEOTIDE SEQUENCE [LARGE SCALE GENOMIC DNA]</scope>
    <source>
        <strain evidence="5">Labrador retriever</strain>
    </source>
</reference>
<evidence type="ECO:0000256" key="2">
    <source>
        <dbReference type="RuleBase" id="RU003466"/>
    </source>
</evidence>
<dbReference type="InterPro" id="IPR023409">
    <property type="entry name" value="14-3-3_CS"/>
</dbReference>
<evidence type="ECO:0000256" key="3">
    <source>
        <dbReference type="SAM" id="Phobius"/>
    </source>
</evidence>
<keyword evidence="3" id="KW-0472">Membrane</keyword>
<protein>
    <submittedName>
        <fullName evidence="5">Tyrosine 3-monooxygenase/tryptophan 5-monooxygenase activation protein eta</fullName>
    </submittedName>
</protein>
<dbReference type="Proteomes" id="UP000805418">
    <property type="component" value="Chromosome 26"/>
</dbReference>
<dbReference type="PRINTS" id="PR00305">
    <property type="entry name" value="1433ZETA"/>
</dbReference>
<dbReference type="SUPFAM" id="SSF48445">
    <property type="entry name" value="14-3-3 protein"/>
    <property type="match status" value="1"/>
</dbReference>
<dbReference type="AlphaFoldDB" id="A0A8I3PTE0"/>
<gene>
    <name evidence="5" type="primary">YWHAH</name>
</gene>
<feature type="domain" description="14-3-3" evidence="4">
    <location>
        <begin position="49"/>
        <end position="287"/>
    </location>
</feature>
<name>A0A8I3PTE0_CANLF</name>
<dbReference type="Pfam" id="PF00244">
    <property type="entry name" value="14-3-3"/>
    <property type="match status" value="1"/>
</dbReference>
<comment type="similarity">
    <text evidence="1 2">Belongs to the 14-3-3 family.</text>
</comment>
<dbReference type="PROSITE" id="PS00797">
    <property type="entry name" value="1433_2"/>
    <property type="match status" value="1"/>
</dbReference>
<dbReference type="PROSITE" id="PS00796">
    <property type="entry name" value="1433_1"/>
    <property type="match status" value="1"/>
</dbReference>
<proteinExistence type="inferred from homology"/>
<dbReference type="PANTHER" id="PTHR18860">
    <property type="entry name" value="14-3-3 PROTEIN"/>
    <property type="match status" value="1"/>
</dbReference>
<dbReference type="Gene3D" id="1.20.190.20">
    <property type="entry name" value="14-3-3 domain"/>
    <property type="match status" value="1"/>
</dbReference>
<dbReference type="InterPro" id="IPR023410">
    <property type="entry name" value="14-3-3_domain"/>
</dbReference>
<evidence type="ECO:0000256" key="1">
    <source>
        <dbReference type="ARBA" id="ARBA00006141"/>
    </source>
</evidence>
<dbReference type="Ensembl" id="ENSCAFT00845047702.1">
    <property type="protein sequence ID" value="ENSCAFP00845037433.1"/>
    <property type="gene ID" value="ENSCAFG00845027045.1"/>
</dbReference>
<keyword evidence="3" id="KW-1133">Transmembrane helix</keyword>
<dbReference type="GeneTree" id="ENSGT01140000282547"/>
<dbReference type="SMART" id="SM00101">
    <property type="entry name" value="14_3_3"/>
    <property type="match status" value="1"/>
</dbReference>
<evidence type="ECO:0000313" key="5">
    <source>
        <dbReference type="Ensembl" id="ENSCAFP00845037433.1"/>
    </source>
</evidence>
<accession>A0A8I3PTE0</accession>
<dbReference type="InterPro" id="IPR036815">
    <property type="entry name" value="14-3-3_dom_sf"/>
</dbReference>
<organism evidence="5 6">
    <name type="scientific">Canis lupus familiaris</name>
    <name type="common">Dog</name>
    <name type="synonym">Canis familiaris</name>
    <dbReference type="NCBI Taxonomy" id="9615"/>
    <lineage>
        <taxon>Eukaryota</taxon>
        <taxon>Metazoa</taxon>
        <taxon>Chordata</taxon>
        <taxon>Craniata</taxon>
        <taxon>Vertebrata</taxon>
        <taxon>Euteleostomi</taxon>
        <taxon>Mammalia</taxon>
        <taxon>Eutheria</taxon>
        <taxon>Laurasiatheria</taxon>
        <taxon>Carnivora</taxon>
        <taxon>Caniformia</taxon>
        <taxon>Canidae</taxon>
        <taxon>Canis</taxon>
    </lineage>
</organism>
<evidence type="ECO:0000313" key="6">
    <source>
        <dbReference type="Proteomes" id="UP000805418"/>
    </source>
</evidence>
<keyword evidence="3" id="KW-0812">Transmembrane</keyword>